<reference evidence="1 2" key="1">
    <citation type="journal article" date="2022" name="bioRxiv">
        <title>An ancient truncated duplication of the anti-Mullerian hormone receptor type 2 gene is a potential conserved master sex determinant in the Pangasiidae catfish family.</title>
        <authorList>
            <person name="Wen M."/>
            <person name="Pan Q."/>
            <person name="Jouanno E."/>
            <person name="Montfort J."/>
            <person name="Zahm M."/>
            <person name="Cabau C."/>
            <person name="Klopp C."/>
            <person name="Iampietro C."/>
            <person name="Roques C."/>
            <person name="Bouchez O."/>
            <person name="Castinel A."/>
            <person name="Donnadieu C."/>
            <person name="Parrinello H."/>
            <person name="Poncet C."/>
            <person name="Belmonte E."/>
            <person name="Gautier V."/>
            <person name="Avarre J.-C."/>
            <person name="Dugue R."/>
            <person name="Gustiano R."/>
            <person name="Ha T.T.T."/>
            <person name="Campet M."/>
            <person name="Sriphairoj K."/>
            <person name="Ribolli J."/>
            <person name="de Almeida F.L."/>
            <person name="Desvignes T."/>
            <person name="Postlethwait J.H."/>
            <person name="Bucao C.F."/>
            <person name="Robinson-Rechavi M."/>
            <person name="Bobe J."/>
            <person name="Herpin A."/>
            <person name="Guiguen Y."/>
        </authorList>
    </citation>
    <scope>NUCLEOTIDE SEQUENCE [LARGE SCALE GENOMIC DNA]</scope>
    <source>
        <strain evidence="1">YG-Dec2019</strain>
    </source>
</reference>
<dbReference type="Proteomes" id="UP000829447">
    <property type="component" value="Linkage Group LG12"/>
</dbReference>
<protein>
    <submittedName>
        <fullName evidence="1">Uncharacterized protein</fullName>
    </submittedName>
</protein>
<proteinExistence type="predicted"/>
<evidence type="ECO:0000313" key="1">
    <source>
        <dbReference type="EMBL" id="MCI4384004.1"/>
    </source>
</evidence>
<sequence>MPVERNYDVGNRELLAVKLVLEEWRHWLDGALHPLIIFTDHKNLEYLRTTKRLNSCQARWALFFTRFQFTVCFRPGSKNAEMARDMSDKDIMKMELEQLQKEVNTPRTAMSTTAPELVSFIEAQSAEDPLIKGVPEDKNPFKEKGGCVIT</sequence>
<gene>
    <name evidence="1" type="ORF">PGIGA_G00033340</name>
</gene>
<name>A0ACC5WZ04_PANGG</name>
<organism evidence="1 2">
    <name type="scientific">Pangasianodon gigas</name>
    <name type="common">Mekong giant catfish</name>
    <name type="synonym">Pangasius gigas</name>
    <dbReference type="NCBI Taxonomy" id="30993"/>
    <lineage>
        <taxon>Eukaryota</taxon>
        <taxon>Metazoa</taxon>
        <taxon>Chordata</taxon>
        <taxon>Craniata</taxon>
        <taxon>Vertebrata</taxon>
        <taxon>Euteleostomi</taxon>
        <taxon>Actinopterygii</taxon>
        <taxon>Neopterygii</taxon>
        <taxon>Teleostei</taxon>
        <taxon>Ostariophysi</taxon>
        <taxon>Siluriformes</taxon>
        <taxon>Pangasiidae</taxon>
        <taxon>Pangasianodon</taxon>
    </lineage>
</organism>
<keyword evidence="2" id="KW-1185">Reference proteome</keyword>
<accession>A0ACC5WZ04</accession>
<evidence type="ECO:0000313" key="2">
    <source>
        <dbReference type="Proteomes" id="UP000829447"/>
    </source>
</evidence>
<dbReference type="EMBL" id="CM040465">
    <property type="protein sequence ID" value="MCI4384004.1"/>
    <property type="molecule type" value="Genomic_DNA"/>
</dbReference>
<comment type="caution">
    <text evidence="1">The sequence shown here is derived from an EMBL/GenBank/DDBJ whole genome shotgun (WGS) entry which is preliminary data.</text>
</comment>